<sequence>MKVLSFVLSSLLLRIDAKNALHRRKNKVIDSEFFTSNNGPASSVENDGKSISDFVSESSKKVKAKKQGLINKVKKLIREGKSLLSSDMEMTVLKATRPNDNLAKRKHVKRMIGASLYFPTFLKIEGQVPRNREEGPYHMLLLKLWRQMKSSDWRTSTKSLYILHRLAIETSAESYTHFHRTFLELRASVQPPPFEPKQIKRSPQNNEKMKFIKKQAKFVFNRIEQISPDINSLFSEMCAMEKVSTETILAWMKNLQKAIEVGIECSGLLNDIGSEIEADSSLLIANDTVKLWELYEALMEKISSAEKTENNSEFELLKEFHGKNVKKVISLAKKGNKIAKFYGFERISIPKGSKGIERANAKGHKSKPKLCE</sequence>
<keyword evidence="1" id="KW-0732">Signal</keyword>
<dbReference type="EMBL" id="JQ062416">
    <property type="protein sequence ID" value="AFA52585.1"/>
    <property type="molecule type" value="Genomic_DNA"/>
</dbReference>
<feature type="signal peptide" evidence="1">
    <location>
        <begin position="1"/>
        <end position="17"/>
    </location>
</feature>
<dbReference type="InterPro" id="IPR008942">
    <property type="entry name" value="ENTH_VHS"/>
</dbReference>
<dbReference type="Gene3D" id="1.25.40.90">
    <property type="match status" value="1"/>
</dbReference>
<dbReference type="InterPro" id="IPR013809">
    <property type="entry name" value="ENTH"/>
</dbReference>
<feature type="chain" id="PRO_5003607700" description="ENTH domain-containing protein" evidence="1">
    <location>
        <begin position="18"/>
        <end position="372"/>
    </location>
</feature>
<accession>H6WB97</accession>
<organism evidence="3">
    <name type="scientific">Vaucheria litorea</name>
    <name type="common">Yellow-green alga</name>
    <dbReference type="NCBI Taxonomy" id="109269"/>
    <lineage>
        <taxon>Eukaryota</taxon>
        <taxon>Sar</taxon>
        <taxon>Stramenopiles</taxon>
        <taxon>Ochrophyta</taxon>
        <taxon>PX clade</taxon>
        <taxon>Xanthophyceae</taxon>
        <taxon>Vaucheriales</taxon>
        <taxon>Vaucheriaceae</taxon>
        <taxon>Vaucheria</taxon>
    </lineage>
</organism>
<proteinExistence type="predicted"/>
<dbReference type="PROSITE" id="PS50942">
    <property type="entry name" value="ENTH"/>
    <property type="match status" value="1"/>
</dbReference>
<dbReference type="AlphaFoldDB" id="H6WB97"/>
<evidence type="ECO:0000313" key="3">
    <source>
        <dbReference type="EMBL" id="AFA52585.1"/>
    </source>
</evidence>
<protein>
    <recommendedName>
        <fullName evidence="2">ENTH domain-containing protein</fullName>
    </recommendedName>
</protein>
<dbReference type="SUPFAM" id="SSF48464">
    <property type="entry name" value="ENTH/VHS domain"/>
    <property type="match status" value="1"/>
</dbReference>
<reference evidence="3" key="1">
    <citation type="journal article" date="2012" name="Mol. Biol. Evol.">
        <title>Transcriptomic Evidence for the Expression of Horizontally Transferred Algal Nuclear Genes in the Photosynthetic Sea Slug, Elysia chlorotica.</title>
        <authorList>
            <person name="Pierce S.K."/>
            <person name="Fang X."/>
            <person name="Schwartz J.A."/>
            <person name="Jiang X."/>
            <person name="Zhao W."/>
            <person name="Curtis N.E."/>
            <person name="Kocot K.M."/>
            <person name="Yang B."/>
            <person name="Wang J."/>
        </authorList>
    </citation>
    <scope>NUCLEOTIDE SEQUENCE</scope>
</reference>
<evidence type="ECO:0000256" key="1">
    <source>
        <dbReference type="SAM" id="SignalP"/>
    </source>
</evidence>
<feature type="domain" description="ENTH" evidence="2">
    <location>
        <begin position="80"/>
        <end position="233"/>
    </location>
</feature>
<evidence type="ECO:0000259" key="2">
    <source>
        <dbReference type="PROSITE" id="PS50942"/>
    </source>
</evidence>
<name>H6WB97_VAULI</name>